<dbReference type="AlphaFoldDB" id="A0A8S0YX10"/>
<evidence type="ECO:0000313" key="9">
    <source>
        <dbReference type="Proteomes" id="UP000494106"/>
    </source>
</evidence>
<dbReference type="GO" id="GO:0005993">
    <property type="term" value="P:trehalose catabolic process"/>
    <property type="evidence" value="ECO:0007669"/>
    <property type="project" value="TreeGrafter"/>
</dbReference>
<name>A0A8S0YX10_ARCPL</name>
<proteinExistence type="inferred from homology"/>
<dbReference type="PANTHER" id="PTHR23403:SF1">
    <property type="entry name" value="TREHALASE"/>
    <property type="match status" value="1"/>
</dbReference>
<dbReference type="Gene3D" id="1.50.10.10">
    <property type="match status" value="1"/>
</dbReference>
<dbReference type="Pfam" id="PF01204">
    <property type="entry name" value="Trehalase"/>
    <property type="match status" value="1"/>
</dbReference>
<keyword evidence="9" id="KW-1185">Reference proteome</keyword>
<keyword evidence="5" id="KW-0326">Glycosidase</keyword>
<evidence type="ECO:0000313" key="7">
    <source>
        <dbReference type="EMBL" id="CAB3223647.1"/>
    </source>
</evidence>
<dbReference type="GO" id="GO:0004555">
    <property type="term" value="F:alpha,alpha-trehalase activity"/>
    <property type="evidence" value="ECO:0007669"/>
    <property type="project" value="UniProtKB-EC"/>
</dbReference>
<evidence type="ECO:0000256" key="2">
    <source>
        <dbReference type="ARBA" id="ARBA00005615"/>
    </source>
</evidence>
<evidence type="ECO:0000256" key="1">
    <source>
        <dbReference type="ARBA" id="ARBA00001576"/>
    </source>
</evidence>
<dbReference type="Proteomes" id="UP000494256">
    <property type="component" value="Unassembled WGS sequence"/>
</dbReference>
<evidence type="ECO:0000256" key="6">
    <source>
        <dbReference type="SAM" id="SignalP"/>
    </source>
</evidence>
<dbReference type="OrthoDB" id="3542292at2759"/>
<protein>
    <recommendedName>
        <fullName evidence="4 5">Trehalase</fullName>
        <ecNumber evidence="3 5">3.2.1.28</ecNumber>
    </recommendedName>
    <alternativeName>
        <fullName evidence="5">Alpha-trehalose glucohydrolase</fullName>
    </alternativeName>
</protein>
<evidence type="ECO:0000256" key="5">
    <source>
        <dbReference type="RuleBase" id="RU361180"/>
    </source>
</evidence>
<gene>
    <name evidence="8" type="ORF">APLA_LOCUS14338</name>
    <name evidence="7" type="ORF">APLA_LOCUS1509</name>
</gene>
<reference evidence="9 10" key="1">
    <citation type="submission" date="2020-04" db="EMBL/GenBank/DDBJ databases">
        <authorList>
            <person name="Wallbank WR R."/>
            <person name="Pardo Diaz C."/>
            <person name="Kozak K."/>
            <person name="Martin S."/>
            <person name="Jiggins C."/>
            <person name="Moest M."/>
            <person name="Warren A I."/>
            <person name="Byers J.R.P. K."/>
            <person name="Montejo-Kovacevich G."/>
            <person name="Yen C E."/>
        </authorList>
    </citation>
    <scope>NUCLEOTIDE SEQUENCE [LARGE SCALE GENOMIC DNA]</scope>
</reference>
<feature type="signal peptide" evidence="6">
    <location>
        <begin position="1"/>
        <end position="27"/>
    </location>
</feature>
<feature type="chain" id="PRO_5036272878" description="Trehalase" evidence="6">
    <location>
        <begin position="28"/>
        <end position="563"/>
    </location>
</feature>
<dbReference type="PANTHER" id="PTHR23403">
    <property type="entry name" value="TREHALASE"/>
    <property type="match status" value="1"/>
</dbReference>
<evidence type="ECO:0000256" key="3">
    <source>
        <dbReference type="ARBA" id="ARBA00012757"/>
    </source>
</evidence>
<dbReference type="EMBL" id="CADEBC010000561">
    <property type="protein sequence ID" value="CAB3253907.1"/>
    <property type="molecule type" value="Genomic_DNA"/>
</dbReference>
<organism evidence="7 10">
    <name type="scientific">Arctia plantaginis</name>
    <name type="common">Wood tiger moth</name>
    <name type="synonym">Phalaena plantaginis</name>
    <dbReference type="NCBI Taxonomy" id="874455"/>
    <lineage>
        <taxon>Eukaryota</taxon>
        <taxon>Metazoa</taxon>
        <taxon>Ecdysozoa</taxon>
        <taxon>Arthropoda</taxon>
        <taxon>Hexapoda</taxon>
        <taxon>Insecta</taxon>
        <taxon>Pterygota</taxon>
        <taxon>Neoptera</taxon>
        <taxon>Endopterygota</taxon>
        <taxon>Lepidoptera</taxon>
        <taxon>Glossata</taxon>
        <taxon>Ditrysia</taxon>
        <taxon>Noctuoidea</taxon>
        <taxon>Erebidae</taxon>
        <taxon>Arctiinae</taxon>
        <taxon>Arctia</taxon>
    </lineage>
</organism>
<dbReference type="InterPro" id="IPR001661">
    <property type="entry name" value="Glyco_hydro_37"/>
</dbReference>
<comment type="caution">
    <text evidence="7">The sequence shown here is derived from an EMBL/GenBank/DDBJ whole genome shotgun (WGS) entry which is preliminary data.</text>
</comment>
<dbReference type="PRINTS" id="PR00744">
    <property type="entry name" value="GLHYDRLASE37"/>
</dbReference>
<dbReference type="EMBL" id="CADEBD010000171">
    <property type="protein sequence ID" value="CAB3223647.1"/>
    <property type="molecule type" value="Genomic_DNA"/>
</dbReference>
<dbReference type="SUPFAM" id="SSF48208">
    <property type="entry name" value="Six-hairpin glycosidases"/>
    <property type="match status" value="1"/>
</dbReference>
<evidence type="ECO:0000313" key="10">
    <source>
        <dbReference type="Proteomes" id="UP000494256"/>
    </source>
</evidence>
<dbReference type="Proteomes" id="UP000494106">
    <property type="component" value="Unassembled WGS sequence"/>
</dbReference>
<accession>A0A8S0YX10</accession>
<comment type="catalytic activity">
    <reaction evidence="1 5">
        <text>alpha,alpha-trehalose + H2O = alpha-D-glucose + beta-D-glucose</text>
        <dbReference type="Rhea" id="RHEA:32675"/>
        <dbReference type="ChEBI" id="CHEBI:15377"/>
        <dbReference type="ChEBI" id="CHEBI:15903"/>
        <dbReference type="ChEBI" id="CHEBI:16551"/>
        <dbReference type="ChEBI" id="CHEBI:17925"/>
        <dbReference type="EC" id="3.2.1.28"/>
    </reaction>
</comment>
<keyword evidence="6" id="KW-0732">Signal</keyword>
<sequence length="563" mass="65530">MSKISSPPYVLLYLVLGLLNTCAQVSACNSTIYCTGELLHTVQIRKIFGHSRTFVDLKLTKSPKTVLRTFEALMTETDNNPSSVQLRGFLEKHFEDREELRYWHPTDFTPVPPIISEIKNPDLLQFAKDIINIWPKLGRKVSKDVYKNPKLYSFIYVPRGFIVPSENYKELYYWDSYWIIRGLLISKMMKTVRGMIENFLYLVVKFGYVPSGTRVYYLGRSQPPFLSWMVYDYFTATGDKAWLEQNIATVETELQYWLKKKTVTVELKGSGYTLLRYVSDKYFKGPRPESYNEDYTNAQKVPENIRELFYMQIKSAVESGWDFSSRWLVTSAAKAEFNLTDVSTTKILPVDLNAIFAAALQKTGNLRDHLGHHQSATKWWNLAEQWRDAIDNVLWDSDDGVWYDFDSRQMSRRKFFYISCASPLWAGAVEPWLVPERARYFVRYLESSGALRFPGGVPASLWHTGEQYDYPNVWPPLQAMMISALENSDCSEAKRLARHQIQLWVRAMYAGFKKYKRMFDNYNCLITGEHGSRTDYISQYGFGWTNAYTLELLQKYGSELTLD</sequence>
<dbReference type="InterPro" id="IPR008928">
    <property type="entry name" value="6-hairpin_glycosidase_sf"/>
</dbReference>
<evidence type="ECO:0000313" key="8">
    <source>
        <dbReference type="EMBL" id="CAB3253907.1"/>
    </source>
</evidence>
<keyword evidence="5" id="KW-0378">Hydrolase</keyword>
<evidence type="ECO:0000256" key="4">
    <source>
        <dbReference type="ARBA" id="ARBA00019905"/>
    </source>
</evidence>
<dbReference type="InterPro" id="IPR012341">
    <property type="entry name" value="6hp_glycosidase-like_sf"/>
</dbReference>
<comment type="similarity">
    <text evidence="2 5">Belongs to the glycosyl hydrolase 37 family.</text>
</comment>
<dbReference type="EC" id="3.2.1.28" evidence="3 5"/>